<reference evidence="3 4" key="1">
    <citation type="submission" date="2017-12" db="EMBL/GenBank/DDBJ databases">
        <title>Sequencing, de novo assembly and annotation of complete genome of a new Thraustochytrid species, strain FCC1311.</title>
        <authorList>
            <person name="Sedici K."/>
            <person name="Godart F."/>
            <person name="Aiese Cigliano R."/>
            <person name="Sanseverino W."/>
            <person name="Barakat M."/>
            <person name="Ortet P."/>
            <person name="Marechal E."/>
            <person name="Cagnac O."/>
            <person name="Amato A."/>
        </authorList>
    </citation>
    <scope>NUCLEOTIDE SEQUENCE [LARGE SCALE GENOMIC DNA]</scope>
</reference>
<dbReference type="OrthoDB" id="550424at2759"/>
<keyword evidence="1" id="KW-0732">Signal</keyword>
<dbReference type="Pfam" id="PF00226">
    <property type="entry name" value="DnaJ"/>
    <property type="match status" value="1"/>
</dbReference>
<dbReference type="InterPro" id="IPR044713">
    <property type="entry name" value="DNJA1/2-like"/>
</dbReference>
<sequence>MQTKVVGLWTLLVLGALIGESAAFFGGGGGRRRPPPPQEVEEIDLYEVLGLDEDATDKEIKSAYRKLSLKYHPDRNPDSEDAENKFREVSFAYEILSSEEKKMLFDQGGLALVKEAEGEEEHGGGPGGMFGGIFGGMQRGNRGPDYQMRLKVTLDELYNGAEKETRINRRVVCARCNKKDLSAKAKERCASCGRCPNERRMVHRQMGGFIVQQEEEVPSKEKCKNEQKMLTAHIERGMQEGQEIRFKYMSEQQPKKIPGDVVFVLIQQKHRLFEREGNDLHMTIKISLKEALTGFSRTFKHLDEHEVEIDREDKITKPFETIVIPDEGMPLHEVPSQFGNLRVTFEVMFPRSLTAEQMEEIKKIL</sequence>
<evidence type="ECO:0000256" key="1">
    <source>
        <dbReference type="SAM" id="SignalP"/>
    </source>
</evidence>
<evidence type="ECO:0000313" key="4">
    <source>
        <dbReference type="Proteomes" id="UP000241890"/>
    </source>
</evidence>
<dbReference type="SUPFAM" id="SSF49493">
    <property type="entry name" value="HSP40/DnaJ peptide-binding domain"/>
    <property type="match status" value="2"/>
</dbReference>
<dbReference type="InterPro" id="IPR036869">
    <property type="entry name" value="J_dom_sf"/>
</dbReference>
<organism evidence="3 4">
    <name type="scientific">Hondaea fermentalgiana</name>
    <dbReference type="NCBI Taxonomy" id="2315210"/>
    <lineage>
        <taxon>Eukaryota</taxon>
        <taxon>Sar</taxon>
        <taxon>Stramenopiles</taxon>
        <taxon>Bigyra</taxon>
        <taxon>Labyrinthulomycetes</taxon>
        <taxon>Thraustochytrida</taxon>
        <taxon>Thraustochytriidae</taxon>
        <taxon>Hondaea</taxon>
    </lineage>
</organism>
<dbReference type="GO" id="GO:0006457">
    <property type="term" value="P:protein folding"/>
    <property type="evidence" value="ECO:0007669"/>
    <property type="project" value="InterPro"/>
</dbReference>
<dbReference type="EMBL" id="BEYU01000001">
    <property type="protein sequence ID" value="GBG23919.1"/>
    <property type="molecule type" value="Genomic_DNA"/>
</dbReference>
<gene>
    <name evidence="3" type="ORF">FCC1311_001382</name>
</gene>
<accession>A0A2R5G0V2</accession>
<keyword evidence="4" id="KW-1185">Reference proteome</keyword>
<dbReference type="PANTHER" id="PTHR43888">
    <property type="entry name" value="DNAJ-LIKE-2, ISOFORM A-RELATED"/>
    <property type="match status" value="1"/>
</dbReference>
<dbReference type="PROSITE" id="PS50076">
    <property type="entry name" value="DNAJ_2"/>
    <property type="match status" value="1"/>
</dbReference>
<name>A0A2R5G0V2_9STRA</name>
<dbReference type="GO" id="GO:0051082">
    <property type="term" value="F:unfolded protein binding"/>
    <property type="evidence" value="ECO:0007669"/>
    <property type="project" value="InterPro"/>
</dbReference>
<dbReference type="AlphaFoldDB" id="A0A2R5G0V2"/>
<dbReference type="FunFam" id="2.60.260.20:FF:000013">
    <property type="entry name" value="DnaJ subfamily B member 11"/>
    <property type="match status" value="1"/>
</dbReference>
<feature type="domain" description="J" evidence="2">
    <location>
        <begin position="44"/>
        <end position="109"/>
    </location>
</feature>
<dbReference type="SUPFAM" id="SSF46565">
    <property type="entry name" value="Chaperone J-domain"/>
    <property type="match status" value="1"/>
</dbReference>
<feature type="signal peptide" evidence="1">
    <location>
        <begin position="1"/>
        <end position="23"/>
    </location>
</feature>
<dbReference type="Proteomes" id="UP000241890">
    <property type="component" value="Unassembled WGS sequence"/>
</dbReference>
<dbReference type="SMART" id="SM00271">
    <property type="entry name" value="DnaJ"/>
    <property type="match status" value="1"/>
</dbReference>
<dbReference type="InterPro" id="IPR001623">
    <property type="entry name" value="DnaJ_domain"/>
</dbReference>
<proteinExistence type="predicted"/>
<protein>
    <submittedName>
        <fullName evidence="3">DnaJ family protein</fullName>
    </submittedName>
</protein>
<dbReference type="Gene3D" id="2.60.260.20">
    <property type="entry name" value="Urease metallochaperone UreE, N-terminal domain"/>
    <property type="match status" value="2"/>
</dbReference>
<dbReference type="CDD" id="cd06257">
    <property type="entry name" value="DnaJ"/>
    <property type="match status" value="1"/>
</dbReference>
<dbReference type="PRINTS" id="PR00625">
    <property type="entry name" value="JDOMAIN"/>
</dbReference>
<dbReference type="CDD" id="cd10747">
    <property type="entry name" value="DnaJ_C"/>
    <property type="match status" value="1"/>
</dbReference>
<evidence type="ECO:0000259" key="2">
    <source>
        <dbReference type="PROSITE" id="PS50076"/>
    </source>
</evidence>
<evidence type="ECO:0000313" key="3">
    <source>
        <dbReference type="EMBL" id="GBG23919.1"/>
    </source>
</evidence>
<dbReference type="InParanoid" id="A0A2R5G0V2"/>
<dbReference type="InterPro" id="IPR008971">
    <property type="entry name" value="HSP40/DnaJ_pept-bd"/>
</dbReference>
<comment type="caution">
    <text evidence="3">The sequence shown here is derived from an EMBL/GenBank/DDBJ whole genome shotgun (WGS) entry which is preliminary data.</text>
</comment>
<dbReference type="GO" id="GO:0030544">
    <property type="term" value="F:Hsp70 protein binding"/>
    <property type="evidence" value="ECO:0007669"/>
    <property type="project" value="InterPro"/>
</dbReference>
<dbReference type="Pfam" id="PF01556">
    <property type="entry name" value="DnaJ_C"/>
    <property type="match status" value="1"/>
</dbReference>
<feature type="chain" id="PRO_5015360115" evidence="1">
    <location>
        <begin position="24"/>
        <end position="365"/>
    </location>
</feature>
<dbReference type="Gene3D" id="1.10.287.110">
    <property type="entry name" value="DnaJ domain"/>
    <property type="match status" value="1"/>
</dbReference>
<dbReference type="InterPro" id="IPR002939">
    <property type="entry name" value="DnaJ_C"/>
</dbReference>